<comment type="caution">
    <text evidence="2">The sequence shown here is derived from an EMBL/GenBank/DDBJ whole genome shotgun (WGS) entry which is preliminary data.</text>
</comment>
<reference evidence="2" key="1">
    <citation type="journal article" date="2022" name="bioRxiv">
        <title>Sequencing and chromosome-scale assembly of the giantPleurodeles waltlgenome.</title>
        <authorList>
            <person name="Brown T."/>
            <person name="Elewa A."/>
            <person name="Iarovenko S."/>
            <person name="Subramanian E."/>
            <person name="Araus A.J."/>
            <person name="Petzold A."/>
            <person name="Susuki M."/>
            <person name="Suzuki K.-i.T."/>
            <person name="Hayashi T."/>
            <person name="Toyoda A."/>
            <person name="Oliveira C."/>
            <person name="Osipova E."/>
            <person name="Leigh N.D."/>
            <person name="Simon A."/>
            <person name="Yun M.H."/>
        </authorList>
    </citation>
    <scope>NUCLEOTIDE SEQUENCE</scope>
    <source>
        <strain evidence="2">20211129_DDA</strain>
        <tissue evidence="2">Liver</tissue>
    </source>
</reference>
<dbReference type="Proteomes" id="UP001066276">
    <property type="component" value="Chromosome 4_2"/>
</dbReference>
<protein>
    <submittedName>
        <fullName evidence="2">Uncharacterized protein</fullName>
    </submittedName>
</protein>
<feature type="compositionally biased region" description="Pro residues" evidence="1">
    <location>
        <begin position="74"/>
        <end position="85"/>
    </location>
</feature>
<organism evidence="2 3">
    <name type="scientific">Pleurodeles waltl</name>
    <name type="common">Iberian ribbed newt</name>
    <dbReference type="NCBI Taxonomy" id="8319"/>
    <lineage>
        <taxon>Eukaryota</taxon>
        <taxon>Metazoa</taxon>
        <taxon>Chordata</taxon>
        <taxon>Craniata</taxon>
        <taxon>Vertebrata</taxon>
        <taxon>Euteleostomi</taxon>
        <taxon>Amphibia</taxon>
        <taxon>Batrachia</taxon>
        <taxon>Caudata</taxon>
        <taxon>Salamandroidea</taxon>
        <taxon>Salamandridae</taxon>
        <taxon>Pleurodelinae</taxon>
        <taxon>Pleurodeles</taxon>
    </lineage>
</organism>
<accession>A0AAV7SP44</accession>
<sequence>MSLSPAPGRPKNSKCSIQNAMRDPRPDPAGDGATQRAPRRHPPAREAKTRPARPQGRVQIPPQQEASTPMADPGEPPPPKSPQPARPRQVIRKPGSVRSLRALWHQGGAAPHRIRPQAAGAICLEAVKAADAWGRGAAVRCNR</sequence>
<evidence type="ECO:0000313" key="2">
    <source>
        <dbReference type="EMBL" id="KAJ1165877.1"/>
    </source>
</evidence>
<keyword evidence="3" id="KW-1185">Reference proteome</keyword>
<proteinExistence type="predicted"/>
<dbReference type="EMBL" id="JANPWB010000008">
    <property type="protein sequence ID" value="KAJ1165877.1"/>
    <property type="molecule type" value="Genomic_DNA"/>
</dbReference>
<name>A0AAV7SP44_PLEWA</name>
<evidence type="ECO:0000256" key="1">
    <source>
        <dbReference type="SAM" id="MobiDB-lite"/>
    </source>
</evidence>
<evidence type="ECO:0000313" key="3">
    <source>
        <dbReference type="Proteomes" id="UP001066276"/>
    </source>
</evidence>
<dbReference type="AlphaFoldDB" id="A0AAV7SP44"/>
<gene>
    <name evidence="2" type="ORF">NDU88_006294</name>
</gene>
<feature type="region of interest" description="Disordered" evidence="1">
    <location>
        <begin position="1"/>
        <end position="97"/>
    </location>
</feature>